<keyword evidence="7" id="KW-0413">Isomerase</keyword>
<feature type="transmembrane region" description="Helical" evidence="8">
    <location>
        <begin position="35"/>
        <end position="60"/>
    </location>
</feature>
<dbReference type="GO" id="GO:0016872">
    <property type="term" value="F:intramolecular lyase activity"/>
    <property type="evidence" value="ECO:0007669"/>
    <property type="project" value="InterPro"/>
</dbReference>
<accession>A0A2S5Y890</accession>
<evidence type="ECO:0000256" key="2">
    <source>
        <dbReference type="ARBA" id="ARBA00004829"/>
    </source>
</evidence>
<dbReference type="EMBL" id="PSWU01000004">
    <property type="protein sequence ID" value="PPI16148.1"/>
    <property type="molecule type" value="Genomic_DNA"/>
</dbReference>
<comment type="pathway">
    <text evidence="2">Carotenoid biosynthesis.</text>
</comment>
<evidence type="ECO:0000256" key="5">
    <source>
        <dbReference type="ARBA" id="ARBA00022989"/>
    </source>
</evidence>
<keyword evidence="4" id="KW-0125">Carotenoid biosynthesis</keyword>
<dbReference type="Proteomes" id="UP000237966">
    <property type="component" value="Unassembled WGS sequence"/>
</dbReference>
<evidence type="ECO:0000256" key="1">
    <source>
        <dbReference type="ARBA" id="ARBA00004141"/>
    </source>
</evidence>
<name>A0A2S5Y890_9MICO</name>
<dbReference type="GO" id="GO:0016117">
    <property type="term" value="P:carotenoid biosynthetic process"/>
    <property type="evidence" value="ECO:0007669"/>
    <property type="project" value="UniProtKB-KW"/>
</dbReference>
<gene>
    <name evidence="9" type="ORF">C5C51_01665</name>
</gene>
<proteinExistence type="predicted"/>
<organism evidence="9 10">
    <name type="scientific">Rathayibacter toxicus</name>
    <dbReference type="NCBI Taxonomy" id="145458"/>
    <lineage>
        <taxon>Bacteria</taxon>
        <taxon>Bacillati</taxon>
        <taxon>Actinomycetota</taxon>
        <taxon>Actinomycetes</taxon>
        <taxon>Micrococcales</taxon>
        <taxon>Microbacteriaceae</taxon>
        <taxon>Rathayibacter</taxon>
    </lineage>
</organism>
<evidence type="ECO:0000256" key="4">
    <source>
        <dbReference type="ARBA" id="ARBA00022746"/>
    </source>
</evidence>
<comment type="subcellular location">
    <subcellularLocation>
        <location evidence="1">Membrane</location>
        <topology evidence="1">Multi-pass membrane protein</topology>
    </subcellularLocation>
</comment>
<comment type="caution">
    <text evidence="9">The sequence shown here is derived from an EMBL/GenBank/DDBJ whole genome shotgun (WGS) entry which is preliminary data.</text>
</comment>
<reference evidence="9 10" key="1">
    <citation type="submission" date="2018-02" db="EMBL/GenBank/DDBJ databases">
        <title>Bacteriophage NCPPB3778 and a type I-E CRISPR drive the evolution of the US Biological Select Agent, Rathayibacter toxicus.</title>
        <authorList>
            <person name="Davis E.W.II."/>
            <person name="Tabima J.F."/>
            <person name="Weisberg A.J."/>
            <person name="Lopes L.D."/>
            <person name="Wiseman M.S."/>
            <person name="Wiseman M.S."/>
            <person name="Pupko T."/>
            <person name="Belcher M.S."/>
            <person name="Sechler A.J."/>
            <person name="Tancos M.A."/>
            <person name="Schroeder B.K."/>
            <person name="Murray T.D."/>
            <person name="Luster D.G."/>
            <person name="Schneider W.L."/>
            <person name="Rogers E."/>
            <person name="Andreote F.D."/>
            <person name="Grunwald N.J."/>
            <person name="Putnam M.L."/>
            <person name="Chang J.H."/>
        </authorList>
    </citation>
    <scope>NUCLEOTIDE SEQUENCE [LARGE SCALE GENOMIC DNA]</scope>
    <source>
        <strain evidence="9 10">FH99</strain>
    </source>
</reference>
<evidence type="ECO:0000256" key="6">
    <source>
        <dbReference type="ARBA" id="ARBA00023136"/>
    </source>
</evidence>
<dbReference type="AlphaFoldDB" id="A0A2S5Y890"/>
<evidence type="ECO:0000256" key="3">
    <source>
        <dbReference type="ARBA" id="ARBA00022692"/>
    </source>
</evidence>
<dbReference type="NCBIfam" id="TIGR03462">
    <property type="entry name" value="CarR_dom_SF"/>
    <property type="match status" value="1"/>
</dbReference>
<dbReference type="OrthoDB" id="4774157at2"/>
<dbReference type="GO" id="GO:0016020">
    <property type="term" value="C:membrane"/>
    <property type="evidence" value="ECO:0007669"/>
    <property type="project" value="UniProtKB-SubCell"/>
</dbReference>
<dbReference type="InterPro" id="IPR017825">
    <property type="entry name" value="Lycopene_cyclase_dom"/>
</dbReference>
<keyword evidence="3 8" id="KW-0812">Transmembrane</keyword>
<sequence>MDILYLLVLVLSVTGMIVLDWRFRLFFWADARRAVIVLPVGVAFFLAWDLAGIGLGVFFRGQSPYVTGLQLAPELPIEEILFLTLLCYLTMDLYGFLSRRSAHQAETRG</sequence>
<feature type="transmembrane region" description="Helical" evidence="8">
    <location>
        <begin position="80"/>
        <end position="97"/>
    </location>
</feature>
<dbReference type="KEGG" id="rtc:APU90_04580"/>
<evidence type="ECO:0000313" key="10">
    <source>
        <dbReference type="Proteomes" id="UP000237966"/>
    </source>
</evidence>
<dbReference type="GeneID" id="93667983"/>
<evidence type="ECO:0000313" key="9">
    <source>
        <dbReference type="EMBL" id="PPI16148.1"/>
    </source>
</evidence>
<dbReference type="RefSeq" id="WP_027692703.1">
    <property type="nucleotide sequence ID" value="NZ_CP010848.1"/>
</dbReference>
<feature type="transmembrane region" description="Helical" evidence="8">
    <location>
        <begin position="6"/>
        <end position="23"/>
    </location>
</feature>
<keyword evidence="6 8" id="KW-0472">Membrane</keyword>
<evidence type="ECO:0000256" key="7">
    <source>
        <dbReference type="ARBA" id="ARBA00023235"/>
    </source>
</evidence>
<dbReference type="GO" id="GO:0045436">
    <property type="term" value="F:lycopene beta cyclase activity"/>
    <property type="evidence" value="ECO:0007669"/>
    <property type="project" value="UniProtKB-ARBA"/>
</dbReference>
<evidence type="ECO:0000256" key="8">
    <source>
        <dbReference type="SAM" id="Phobius"/>
    </source>
</evidence>
<protein>
    <submittedName>
        <fullName evidence="9">Lycopene cyclase domain-containing protein</fullName>
    </submittedName>
</protein>
<keyword evidence="5 8" id="KW-1133">Transmembrane helix</keyword>
<dbReference type="KEGG" id="rtx:TI83_01905"/>